<dbReference type="GO" id="GO:0010181">
    <property type="term" value="F:FMN binding"/>
    <property type="evidence" value="ECO:0007669"/>
    <property type="project" value="InterPro"/>
</dbReference>
<dbReference type="Pfam" id="PF19583">
    <property type="entry name" value="ODP"/>
    <property type="match status" value="1"/>
</dbReference>
<dbReference type="GO" id="GO:0009055">
    <property type="term" value="F:electron transfer activity"/>
    <property type="evidence" value="ECO:0007669"/>
    <property type="project" value="InterPro"/>
</dbReference>
<dbReference type="CDD" id="cd07709">
    <property type="entry name" value="flavodiiron_proteins_MBL-fold"/>
    <property type="match status" value="1"/>
</dbReference>
<dbReference type="PROSITE" id="PS50902">
    <property type="entry name" value="FLAVODOXIN_LIKE"/>
    <property type="match status" value="1"/>
</dbReference>
<dbReference type="PANTHER" id="PTHR43717">
    <property type="entry name" value="ANAEROBIC NITRIC OXIDE REDUCTASE FLAVORUBREDOXIN"/>
    <property type="match status" value="1"/>
</dbReference>
<dbReference type="SUPFAM" id="SSF56281">
    <property type="entry name" value="Metallo-hydrolase/oxidoreductase"/>
    <property type="match status" value="1"/>
</dbReference>
<evidence type="ECO:0000259" key="2">
    <source>
        <dbReference type="PROSITE" id="PS50902"/>
    </source>
</evidence>
<dbReference type="InterPro" id="IPR029039">
    <property type="entry name" value="Flavoprotein-like_sf"/>
</dbReference>
<sequence>MQNKSIEISASCCLVGVKDPKRRLFDGLIALPEGTSYNSYLVFGNKKLALIDTVNPGFEKKLVRNINAVAKLKNLDYLIMNHAEPDHASAIPYIFLQNGKVKLVTSLMGGEMAKRFYNIPQERIMIVKDQERLDLGGKTLRFIEAPMLHWPETMFTYLEEEKVLFSCDFFGAHMSSAVFDNEAFNLEYHAQRYYGEIMMPFRPMAKRAMEKIADLPIAVIAPSHGPIYKDPPRILEQYKKWVVGETKKKVLLVYLSMWGSSKKMIEAMTKVLTEQKIEFVCYDLTASDIGDIAKDLVDARALVFAAPTVLGELHPVASFAANLVKTLKPPLKHAVFMSSCGWAGGAGKNFKEITAALSLDLVKELEIKGPPTAEDLEAVKSAGLALIGKLSAESEI</sequence>
<dbReference type="InterPro" id="IPR008254">
    <property type="entry name" value="Flavodoxin/NO_synth"/>
</dbReference>
<dbReference type="InterPro" id="IPR045761">
    <property type="entry name" value="ODP_dom"/>
</dbReference>
<dbReference type="EMBL" id="LBXO01000054">
    <property type="protein sequence ID" value="KKR31668.1"/>
    <property type="molecule type" value="Genomic_DNA"/>
</dbReference>
<reference evidence="3 4" key="1">
    <citation type="journal article" date="2015" name="Nature">
        <title>rRNA introns, odd ribosomes, and small enigmatic genomes across a large radiation of phyla.</title>
        <authorList>
            <person name="Brown C.T."/>
            <person name="Hug L.A."/>
            <person name="Thomas B.C."/>
            <person name="Sharon I."/>
            <person name="Castelle C.J."/>
            <person name="Singh A."/>
            <person name="Wilkins M.J."/>
            <person name="Williams K.H."/>
            <person name="Banfield J.F."/>
        </authorList>
    </citation>
    <scope>NUCLEOTIDE SEQUENCE [LARGE SCALE GENOMIC DNA]</scope>
</reference>
<feature type="domain" description="Flavodoxin-like" evidence="2">
    <location>
        <begin position="250"/>
        <end position="387"/>
    </location>
</feature>
<name>A0A0G0PUV7_9BACT</name>
<comment type="similarity">
    <text evidence="1">In the N-terminal section; belongs to the zinc metallo-hydrolase group 3 family.</text>
</comment>
<protein>
    <submittedName>
        <fullName evidence="3">Flavodoxin</fullName>
    </submittedName>
</protein>
<dbReference type="SUPFAM" id="SSF52218">
    <property type="entry name" value="Flavoproteins"/>
    <property type="match status" value="1"/>
</dbReference>
<dbReference type="PANTHER" id="PTHR43717:SF1">
    <property type="entry name" value="ANAEROBIC NITRIC OXIDE REDUCTASE FLAVORUBREDOXIN"/>
    <property type="match status" value="1"/>
</dbReference>
<dbReference type="PIRSF" id="PIRSF005243">
    <property type="entry name" value="ROO"/>
    <property type="match status" value="1"/>
</dbReference>
<dbReference type="InterPro" id="IPR016440">
    <property type="entry name" value="Rubredoxin-O_OxRdtase"/>
</dbReference>
<dbReference type="AlphaFoldDB" id="A0A0G0PUV7"/>
<gene>
    <name evidence="3" type="ORF">UT64_C0054G0011</name>
</gene>
<dbReference type="Gene3D" id="3.40.50.360">
    <property type="match status" value="1"/>
</dbReference>
<dbReference type="PATRIC" id="fig|1618642.3.peg.878"/>
<dbReference type="SMART" id="SM00849">
    <property type="entry name" value="Lactamase_B"/>
    <property type="match status" value="1"/>
</dbReference>
<comment type="caution">
    <text evidence="3">The sequence shown here is derived from an EMBL/GenBank/DDBJ whole genome shotgun (WGS) entry which is preliminary data.</text>
</comment>
<accession>A0A0G0PUV7</accession>
<dbReference type="Proteomes" id="UP000034137">
    <property type="component" value="Unassembled WGS sequence"/>
</dbReference>
<dbReference type="InterPro" id="IPR001279">
    <property type="entry name" value="Metallo-B-lactamas"/>
</dbReference>
<dbReference type="GO" id="GO:0046872">
    <property type="term" value="F:metal ion binding"/>
    <property type="evidence" value="ECO:0007669"/>
    <property type="project" value="InterPro"/>
</dbReference>
<proteinExistence type="inferred from homology"/>
<evidence type="ECO:0000313" key="3">
    <source>
        <dbReference type="EMBL" id="KKR31668.1"/>
    </source>
</evidence>
<organism evidence="3 4">
    <name type="scientific">Candidatus Falkowbacteria bacterium GW2011_GWF2_39_8</name>
    <dbReference type="NCBI Taxonomy" id="1618642"/>
    <lineage>
        <taxon>Bacteria</taxon>
        <taxon>Candidatus Falkowiibacteriota</taxon>
    </lineage>
</organism>
<evidence type="ECO:0000256" key="1">
    <source>
        <dbReference type="ARBA" id="ARBA00007121"/>
    </source>
</evidence>
<dbReference type="InterPro" id="IPR036866">
    <property type="entry name" value="RibonucZ/Hydroxyglut_hydro"/>
</dbReference>
<dbReference type="GO" id="GO:0016491">
    <property type="term" value="F:oxidoreductase activity"/>
    <property type="evidence" value="ECO:0007669"/>
    <property type="project" value="InterPro"/>
</dbReference>
<dbReference type="Gene3D" id="3.60.15.10">
    <property type="entry name" value="Ribonuclease Z/Hydroxyacylglutathione hydrolase-like"/>
    <property type="match status" value="1"/>
</dbReference>
<evidence type="ECO:0000313" key="4">
    <source>
        <dbReference type="Proteomes" id="UP000034137"/>
    </source>
</evidence>